<dbReference type="InterPro" id="IPR011004">
    <property type="entry name" value="Trimer_LpxA-like_sf"/>
</dbReference>
<dbReference type="InterPro" id="IPR001451">
    <property type="entry name" value="Hexapep"/>
</dbReference>
<name>A0A1V6Q855_9EURO</name>
<proteinExistence type="inferred from homology"/>
<keyword evidence="2" id="KW-0808">Transferase</keyword>
<evidence type="ECO:0000256" key="1">
    <source>
        <dbReference type="ARBA" id="ARBA00007274"/>
    </source>
</evidence>
<keyword evidence="4" id="KW-1185">Reference proteome</keyword>
<protein>
    <submittedName>
        <fullName evidence="3">Uncharacterized protein</fullName>
    </submittedName>
</protein>
<dbReference type="SUPFAM" id="SSF51161">
    <property type="entry name" value="Trimeric LpxA-like enzymes"/>
    <property type="match status" value="1"/>
</dbReference>
<dbReference type="EMBL" id="MDYN01000010">
    <property type="protein sequence ID" value="OQD85414.1"/>
    <property type="molecule type" value="Genomic_DNA"/>
</dbReference>
<sequence length="170" mass="17923">MGTLPPRQALAQGLQALRKSVGKVGDSTVVESPFMPDYGCNIPIEENTFVNFICTILDTSIIVIGSGVQIASNISILSAGRETCVLSRQMFLEFGLPVYIEDDVMLGANVIIMHGVTIGKGSTIGAGSTAMKAIPPYCVAVGTPARVIKKVPTLEELQDPENPFRSAVAG</sequence>
<evidence type="ECO:0000313" key="4">
    <source>
        <dbReference type="Proteomes" id="UP000191672"/>
    </source>
</evidence>
<dbReference type="InterPro" id="IPR051159">
    <property type="entry name" value="Hexapeptide_acetyltransf"/>
</dbReference>
<evidence type="ECO:0000256" key="2">
    <source>
        <dbReference type="ARBA" id="ARBA00022679"/>
    </source>
</evidence>
<dbReference type="AlphaFoldDB" id="A0A1V6Q855"/>
<dbReference type="Pfam" id="PF00132">
    <property type="entry name" value="Hexapep"/>
    <property type="match status" value="1"/>
</dbReference>
<gene>
    <name evidence="3" type="ORF">PENANT_c010G08239</name>
</gene>
<dbReference type="STRING" id="416450.A0A1V6Q855"/>
<comment type="caution">
    <text evidence="3">The sequence shown here is derived from an EMBL/GenBank/DDBJ whole genome shotgun (WGS) entry which is preliminary data.</text>
</comment>
<comment type="similarity">
    <text evidence="1">Belongs to the transferase hexapeptide repeat family.</text>
</comment>
<dbReference type="Gene3D" id="2.160.10.10">
    <property type="entry name" value="Hexapeptide repeat proteins"/>
    <property type="match status" value="1"/>
</dbReference>
<dbReference type="PANTHER" id="PTHR23416:SF23">
    <property type="entry name" value="ACETYLTRANSFERASE C18B11.09C-RELATED"/>
    <property type="match status" value="1"/>
</dbReference>
<dbReference type="PANTHER" id="PTHR23416">
    <property type="entry name" value="SIALIC ACID SYNTHASE-RELATED"/>
    <property type="match status" value="1"/>
</dbReference>
<accession>A0A1V6Q855</accession>
<dbReference type="GO" id="GO:0008374">
    <property type="term" value="F:O-acyltransferase activity"/>
    <property type="evidence" value="ECO:0007669"/>
    <property type="project" value="TreeGrafter"/>
</dbReference>
<evidence type="ECO:0000313" key="3">
    <source>
        <dbReference type="EMBL" id="OQD85414.1"/>
    </source>
</evidence>
<reference evidence="4" key="1">
    <citation type="journal article" date="2017" name="Nat. Microbiol.">
        <title>Global analysis of biosynthetic gene clusters reveals vast potential of secondary metabolite production in Penicillium species.</title>
        <authorList>
            <person name="Nielsen J.C."/>
            <person name="Grijseels S."/>
            <person name="Prigent S."/>
            <person name="Ji B."/>
            <person name="Dainat J."/>
            <person name="Nielsen K.F."/>
            <person name="Frisvad J.C."/>
            <person name="Workman M."/>
            <person name="Nielsen J."/>
        </authorList>
    </citation>
    <scope>NUCLEOTIDE SEQUENCE [LARGE SCALE GENOMIC DNA]</scope>
    <source>
        <strain evidence="4">IBT 31811</strain>
    </source>
</reference>
<dbReference type="Proteomes" id="UP000191672">
    <property type="component" value="Unassembled WGS sequence"/>
</dbReference>
<organism evidence="3 4">
    <name type="scientific">Penicillium antarcticum</name>
    <dbReference type="NCBI Taxonomy" id="416450"/>
    <lineage>
        <taxon>Eukaryota</taxon>
        <taxon>Fungi</taxon>
        <taxon>Dikarya</taxon>
        <taxon>Ascomycota</taxon>
        <taxon>Pezizomycotina</taxon>
        <taxon>Eurotiomycetes</taxon>
        <taxon>Eurotiomycetidae</taxon>
        <taxon>Eurotiales</taxon>
        <taxon>Aspergillaceae</taxon>
        <taxon>Penicillium</taxon>
    </lineage>
</organism>